<evidence type="ECO:0000259" key="4">
    <source>
        <dbReference type="Pfam" id="PF00248"/>
    </source>
</evidence>
<evidence type="ECO:0000256" key="3">
    <source>
        <dbReference type="ARBA" id="ARBA00038157"/>
    </source>
</evidence>
<evidence type="ECO:0000256" key="1">
    <source>
        <dbReference type="ARBA" id="ARBA00022857"/>
    </source>
</evidence>
<dbReference type="HOGENOM" id="CLU_023205_2_2_1"/>
<dbReference type="InterPro" id="IPR023210">
    <property type="entry name" value="NADP_OxRdtase_dom"/>
</dbReference>
<dbReference type="InterPro" id="IPR050523">
    <property type="entry name" value="AKR_Detox_Biosynth"/>
</dbReference>
<dbReference type="PANTHER" id="PTHR43364">
    <property type="entry name" value="NADH-SPECIFIC METHYLGLYOXAL REDUCTASE-RELATED"/>
    <property type="match status" value="1"/>
</dbReference>
<dbReference type="STRING" id="913774.A0A0C3HJG6"/>
<dbReference type="InterPro" id="IPR036812">
    <property type="entry name" value="NAD(P)_OxRdtase_dom_sf"/>
</dbReference>
<dbReference type="Gene3D" id="3.20.20.100">
    <property type="entry name" value="NADP-dependent oxidoreductase domain"/>
    <property type="match status" value="1"/>
</dbReference>
<dbReference type="InParanoid" id="A0A0C3HJG6"/>
<dbReference type="AlphaFoldDB" id="A0A0C3HJG6"/>
<keyword evidence="1" id="KW-0521">NADP</keyword>
<evidence type="ECO:0000313" key="5">
    <source>
        <dbReference type="EMBL" id="KIN03200.1"/>
    </source>
</evidence>
<reference evidence="5 6" key="1">
    <citation type="submission" date="2014-04" db="EMBL/GenBank/DDBJ databases">
        <authorList>
            <consortium name="DOE Joint Genome Institute"/>
            <person name="Kuo A."/>
            <person name="Martino E."/>
            <person name="Perotto S."/>
            <person name="Kohler A."/>
            <person name="Nagy L.G."/>
            <person name="Floudas D."/>
            <person name="Copeland A."/>
            <person name="Barry K.W."/>
            <person name="Cichocki N."/>
            <person name="Veneault-Fourrey C."/>
            <person name="LaButti K."/>
            <person name="Lindquist E.A."/>
            <person name="Lipzen A."/>
            <person name="Lundell T."/>
            <person name="Morin E."/>
            <person name="Murat C."/>
            <person name="Sun H."/>
            <person name="Tunlid A."/>
            <person name="Henrissat B."/>
            <person name="Grigoriev I.V."/>
            <person name="Hibbett D.S."/>
            <person name="Martin F."/>
            <person name="Nordberg H.P."/>
            <person name="Cantor M.N."/>
            <person name="Hua S.X."/>
        </authorList>
    </citation>
    <scope>NUCLEOTIDE SEQUENCE [LARGE SCALE GENOMIC DNA]</scope>
    <source>
        <strain evidence="5 6">Zn</strain>
    </source>
</reference>
<feature type="domain" description="NADP-dependent oxidoreductase" evidence="4">
    <location>
        <begin position="29"/>
        <end position="342"/>
    </location>
</feature>
<name>A0A0C3HJG6_OIDMZ</name>
<protein>
    <recommendedName>
        <fullName evidence="4">NADP-dependent oxidoreductase domain-containing protein</fullName>
    </recommendedName>
</protein>
<sequence length="384" mass="42677">MGLPLPPTPKSALGFHRLLAPNTSVRVSPLCLGGMNFGEGWKDFMGECNQETAERILDLFSQNGGNFIDTANHYQKGDSEQLIGNWMKKRGNRDRMIIATKYTTPYSESFGDKELIINTGGNGSKSLHTSLEASLKKIQTSYIDLAFSQFCTPKLSSFLYVHWWDFTCSIPEMMQSLNSVVTSGKVLYLGISNTPAWVVSKANQYTRDHGFRQFSVYQGKWSAACRDLERDIIPMCISEGMGLAPWGVLGSGAFKSEEQRNSREGRKIDEVPESAIEASKVLERIAQKKHTAITSIALASVIHKTPYVFPIVGGRKIEHLEGNIAALSLGLSQEEIEEIEGAVPFDIGYPMNFLGRNEHESLLNKIGGHYEYVGHLKPIPPHKM</sequence>
<evidence type="ECO:0000256" key="2">
    <source>
        <dbReference type="ARBA" id="ARBA00023002"/>
    </source>
</evidence>
<evidence type="ECO:0000313" key="6">
    <source>
        <dbReference type="Proteomes" id="UP000054321"/>
    </source>
</evidence>
<accession>A0A0C3HJG6</accession>
<keyword evidence="2" id="KW-0560">Oxidoreductase</keyword>
<gene>
    <name evidence="5" type="ORF">OIDMADRAFT_160769</name>
</gene>
<comment type="similarity">
    <text evidence="3">Belongs to the aldo/keto reductase family. Aldo/keto reductase 2 subfamily.</text>
</comment>
<dbReference type="GO" id="GO:0016491">
    <property type="term" value="F:oxidoreductase activity"/>
    <property type="evidence" value="ECO:0007669"/>
    <property type="project" value="UniProtKB-KW"/>
</dbReference>
<dbReference type="SUPFAM" id="SSF51430">
    <property type="entry name" value="NAD(P)-linked oxidoreductase"/>
    <property type="match status" value="1"/>
</dbReference>
<keyword evidence="6" id="KW-1185">Reference proteome</keyword>
<dbReference type="Pfam" id="PF00248">
    <property type="entry name" value="Aldo_ket_red"/>
    <property type="match status" value="1"/>
</dbReference>
<dbReference type="Proteomes" id="UP000054321">
    <property type="component" value="Unassembled WGS sequence"/>
</dbReference>
<dbReference type="PANTHER" id="PTHR43364:SF7">
    <property type="entry name" value="NADP-DEPENDENT OXIDOREDUCTASE DOMAIN-CONTAINING PROTEIN-RELATED"/>
    <property type="match status" value="1"/>
</dbReference>
<proteinExistence type="inferred from homology"/>
<reference evidence="6" key="2">
    <citation type="submission" date="2015-01" db="EMBL/GenBank/DDBJ databases">
        <title>Evolutionary Origins and Diversification of the Mycorrhizal Mutualists.</title>
        <authorList>
            <consortium name="DOE Joint Genome Institute"/>
            <consortium name="Mycorrhizal Genomics Consortium"/>
            <person name="Kohler A."/>
            <person name="Kuo A."/>
            <person name="Nagy L.G."/>
            <person name="Floudas D."/>
            <person name="Copeland A."/>
            <person name="Barry K.W."/>
            <person name="Cichocki N."/>
            <person name="Veneault-Fourrey C."/>
            <person name="LaButti K."/>
            <person name="Lindquist E.A."/>
            <person name="Lipzen A."/>
            <person name="Lundell T."/>
            <person name="Morin E."/>
            <person name="Murat C."/>
            <person name="Riley R."/>
            <person name="Ohm R."/>
            <person name="Sun H."/>
            <person name="Tunlid A."/>
            <person name="Henrissat B."/>
            <person name="Grigoriev I.V."/>
            <person name="Hibbett D.S."/>
            <person name="Martin F."/>
        </authorList>
    </citation>
    <scope>NUCLEOTIDE SEQUENCE [LARGE SCALE GENOMIC DNA]</scope>
    <source>
        <strain evidence="6">Zn</strain>
    </source>
</reference>
<dbReference type="OrthoDB" id="48988at2759"/>
<dbReference type="EMBL" id="KN832874">
    <property type="protein sequence ID" value="KIN03200.1"/>
    <property type="molecule type" value="Genomic_DNA"/>
</dbReference>
<organism evidence="5 6">
    <name type="scientific">Oidiodendron maius (strain Zn)</name>
    <dbReference type="NCBI Taxonomy" id="913774"/>
    <lineage>
        <taxon>Eukaryota</taxon>
        <taxon>Fungi</taxon>
        <taxon>Dikarya</taxon>
        <taxon>Ascomycota</taxon>
        <taxon>Pezizomycotina</taxon>
        <taxon>Leotiomycetes</taxon>
        <taxon>Leotiomycetes incertae sedis</taxon>
        <taxon>Myxotrichaceae</taxon>
        <taxon>Oidiodendron</taxon>
    </lineage>
</organism>